<accession>A0A4Y8KQJ0</accession>
<comment type="caution">
    <text evidence="3">The sequence shown here is derived from an EMBL/GenBank/DDBJ whole genome shotgun (WGS) entry which is preliminary data.</text>
</comment>
<dbReference type="InterPro" id="IPR011528">
    <property type="entry name" value="NERD"/>
</dbReference>
<evidence type="ECO:0000313" key="3">
    <source>
        <dbReference type="EMBL" id="TFD80021.1"/>
    </source>
</evidence>
<dbReference type="AlphaFoldDB" id="A0A4Y8KQJ0"/>
<evidence type="ECO:0000259" key="2">
    <source>
        <dbReference type="PROSITE" id="PS50965"/>
    </source>
</evidence>
<keyword evidence="1" id="KW-0472">Membrane</keyword>
<sequence>MDRSSAPSGALGTPPALATVSRGGFSVTVEPPPLRARLAAQTVIEDLLDQRVVPTRSPLARLLGRSPLHGESLAVFHGAKDDISVAAALARIPAGWKVFHSLPVGKARSEIGHLVVGPNGVFTVTMRNARGQNIWVFKRLLLVAGRSVSYLRDAELEAERATRVLRKRMPQHHAVRPVIALVNPREVVIREKPSEVKVLNSRHLNAWLVRQPPVLNDRELVEIMTIVDDPKTWGAAPQVNAQEVMARFAALDGDVSISRRRRLWWTSWATVLVIAMVGVEAVVVLNVVTAMLADIGMQHPAGL</sequence>
<dbReference type="Proteomes" id="UP000298218">
    <property type="component" value="Unassembled WGS sequence"/>
</dbReference>
<feature type="domain" description="NERD" evidence="2">
    <location>
        <begin position="77"/>
        <end position="188"/>
    </location>
</feature>
<dbReference type="Pfam" id="PF08378">
    <property type="entry name" value="NERD"/>
    <property type="match status" value="1"/>
</dbReference>
<gene>
    <name evidence="3" type="ORF">E3T53_06375</name>
</gene>
<evidence type="ECO:0000256" key="1">
    <source>
        <dbReference type="SAM" id="Phobius"/>
    </source>
</evidence>
<proteinExistence type="predicted"/>
<keyword evidence="1" id="KW-1133">Transmembrane helix</keyword>
<dbReference type="EMBL" id="SOHQ01000019">
    <property type="protein sequence ID" value="TFD80021.1"/>
    <property type="molecule type" value="Genomic_DNA"/>
</dbReference>
<dbReference type="OrthoDB" id="5793358at2"/>
<dbReference type="PROSITE" id="PS50965">
    <property type="entry name" value="NERD"/>
    <property type="match status" value="1"/>
</dbReference>
<keyword evidence="4" id="KW-1185">Reference proteome</keyword>
<evidence type="ECO:0000313" key="4">
    <source>
        <dbReference type="Proteomes" id="UP000298218"/>
    </source>
</evidence>
<organism evidence="3 4">
    <name type="scientific">Cryobacterium psychrophilum</name>
    <dbReference type="NCBI Taxonomy" id="41988"/>
    <lineage>
        <taxon>Bacteria</taxon>
        <taxon>Bacillati</taxon>
        <taxon>Actinomycetota</taxon>
        <taxon>Actinomycetes</taxon>
        <taxon>Micrococcales</taxon>
        <taxon>Microbacteriaceae</taxon>
        <taxon>Cryobacterium</taxon>
    </lineage>
</organism>
<keyword evidence="1" id="KW-0812">Transmembrane</keyword>
<protein>
    <submittedName>
        <fullName evidence="3">NERD domain-containing protein</fullName>
    </submittedName>
</protein>
<reference evidence="3 4" key="1">
    <citation type="submission" date="2019-03" db="EMBL/GenBank/DDBJ databases">
        <title>Genomics of glacier-inhabiting Cryobacterium strains.</title>
        <authorList>
            <person name="Liu Q."/>
            <person name="Xin Y.-H."/>
        </authorList>
    </citation>
    <scope>NUCLEOTIDE SEQUENCE [LARGE SCALE GENOMIC DNA]</scope>
    <source>
        <strain evidence="3 4">CGMCC 1.4292</strain>
    </source>
</reference>
<feature type="transmembrane region" description="Helical" evidence="1">
    <location>
        <begin position="268"/>
        <end position="293"/>
    </location>
</feature>
<name>A0A4Y8KQJ0_9MICO</name>